<organism evidence="2 3">
    <name type="scientific">Vibrio nereis</name>
    <dbReference type="NCBI Taxonomy" id="693"/>
    <lineage>
        <taxon>Bacteria</taxon>
        <taxon>Pseudomonadati</taxon>
        <taxon>Pseudomonadota</taxon>
        <taxon>Gammaproteobacteria</taxon>
        <taxon>Vibrionales</taxon>
        <taxon>Vibrionaceae</taxon>
        <taxon>Vibrio</taxon>
    </lineage>
</organism>
<dbReference type="RefSeq" id="WP_053396363.1">
    <property type="nucleotide sequence ID" value="NZ_LHPJ01000011.1"/>
</dbReference>
<dbReference type="STRING" id="693.AKJ17_13585"/>
<dbReference type="AlphaFoldDB" id="A0A0M0HL13"/>
<feature type="transmembrane region" description="Helical" evidence="1">
    <location>
        <begin position="20"/>
        <end position="43"/>
    </location>
</feature>
<dbReference type="Proteomes" id="UP000037515">
    <property type="component" value="Unassembled WGS sequence"/>
</dbReference>
<name>A0A0M0HL13_VIBNE</name>
<evidence type="ECO:0000256" key="1">
    <source>
        <dbReference type="SAM" id="Phobius"/>
    </source>
</evidence>
<evidence type="ECO:0000313" key="3">
    <source>
        <dbReference type="Proteomes" id="UP000037515"/>
    </source>
</evidence>
<dbReference type="PATRIC" id="fig|693.5.peg.2783"/>
<keyword evidence="1" id="KW-0472">Membrane</keyword>
<protein>
    <submittedName>
        <fullName evidence="2">MSHA biogenesis protein MshJ</fullName>
    </submittedName>
</protein>
<reference evidence="3" key="1">
    <citation type="submission" date="2015-08" db="EMBL/GenBank/DDBJ databases">
        <title>Vibrio galatheae sp. nov., a novel member of the Vibrionaceae family isolated from the Solomon Islands.</title>
        <authorList>
            <person name="Giubergia S."/>
            <person name="Machado H."/>
            <person name="Mateiu R.V."/>
            <person name="Gram L."/>
        </authorList>
    </citation>
    <scope>NUCLEOTIDE SEQUENCE [LARGE SCALE GENOMIC DNA]</scope>
    <source>
        <strain evidence="3">DSM 19584</strain>
    </source>
</reference>
<dbReference type="EMBL" id="LHPJ01000011">
    <property type="protein sequence ID" value="KOO02765.1"/>
    <property type="molecule type" value="Genomic_DNA"/>
</dbReference>
<sequence length="215" mass="24438">MQLWQLLGDKFVKLSQREKWLITLCGFVAIVMALMTFVIEPLYQSNQKVMKNISTTKLASQKLEADVLLMTAKLKKDPDQEINLKYKRLVTESQQLSHQLAQIIENLISPSEMATLLESVLAGTKGLQLISLESLGAEPILQNQTSAESSAYYVHPVRLELVGGYFAIVKYLETLESLPVKYYWRSFHYKVEEYPDARLVLEVYTLGTREGFIGG</sequence>
<evidence type="ECO:0000313" key="2">
    <source>
        <dbReference type="EMBL" id="KOO02765.1"/>
    </source>
</evidence>
<keyword evidence="1" id="KW-1133">Transmembrane helix</keyword>
<keyword evidence="3" id="KW-1185">Reference proteome</keyword>
<comment type="caution">
    <text evidence="2">The sequence shown here is derived from an EMBL/GenBank/DDBJ whole genome shotgun (WGS) entry which is preliminary data.</text>
</comment>
<dbReference type="OrthoDB" id="9151209at2"/>
<accession>A0A0M0HL13</accession>
<gene>
    <name evidence="2" type="ORF">AKJ17_13585</name>
</gene>
<proteinExistence type="predicted"/>
<keyword evidence="1" id="KW-0812">Transmembrane</keyword>